<dbReference type="EMBL" id="JARKIB010000054">
    <property type="protein sequence ID" value="KAJ7753761.1"/>
    <property type="molecule type" value="Genomic_DNA"/>
</dbReference>
<accession>A0AAD7IZC5</accession>
<gene>
    <name evidence="1" type="ORF">B0H16DRAFT_1722961</name>
</gene>
<name>A0AAD7IZC5_9AGAR</name>
<dbReference type="AlphaFoldDB" id="A0AAD7IZC5"/>
<reference evidence="1" key="1">
    <citation type="submission" date="2023-03" db="EMBL/GenBank/DDBJ databases">
        <title>Massive genome expansion in bonnet fungi (Mycena s.s.) driven by repeated elements and novel gene families across ecological guilds.</title>
        <authorList>
            <consortium name="Lawrence Berkeley National Laboratory"/>
            <person name="Harder C.B."/>
            <person name="Miyauchi S."/>
            <person name="Viragh M."/>
            <person name="Kuo A."/>
            <person name="Thoen E."/>
            <person name="Andreopoulos B."/>
            <person name="Lu D."/>
            <person name="Skrede I."/>
            <person name="Drula E."/>
            <person name="Henrissat B."/>
            <person name="Morin E."/>
            <person name="Kohler A."/>
            <person name="Barry K."/>
            <person name="LaButti K."/>
            <person name="Morin E."/>
            <person name="Salamov A."/>
            <person name="Lipzen A."/>
            <person name="Mereny Z."/>
            <person name="Hegedus B."/>
            <person name="Baldrian P."/>
            <person name="Stursova M."/>
            <person name="Weitz H."/>
            <person name="Taylor A."/>
            <person name="Grigoriev I.V."/>
            <person name="Nagy L.G."/>
            <person name="Martin F."/>
            <person name="Kauserud H."/>
        </authorList>
    </citation>
    <scope>NUCLEOTIDE SEQUENCE</scope>
    <source>
        <strain evidence="1">CBHHK182m</strain>
    </source>
</reference>
<evidence type="ECO:0000313" key="2">
    <source>
        <dbReference type="Proteomes" id="UP001215598"/>
    </source>
</evidence>
<sequence>MDPERRFALEFVSRWTFTAKERPTWCLQRALIPIEIWTLILLDFCCFPRTGGFNAGRDYLRSLWEGLDVFVTGVAAFWTKLDVNFRSLSSTLVLDVKASKKLALDVRIDVRSDFADGEVDPDLDEEADHPRLRECLDVVRSVSLKWRSLRCQVNRELYLEVIREFLESSSAPALLSVDIQSAVADLRSDARVLRGVLPSLQRLRVCAFPISWMHTATFGSLTSLELRAISPLHYQSLAAFAALLERVSPTLQTLVIAGLGFCGTTPVLPPPFAMSVLEHVDLVFLYANPVQDNLIVSLLGIVELPALRSFRIENAGDDIAVHLATAVSHLKIVRTFCVSGGYVGTPSTKQLVEALPSLTHLDIQTAPHKFVDALFTLPQALPNLLVMQFEAFYAAPVLAYLLAREACGQTRLLEMRCVQYAGIPLLPSQVVAIGRLPLAATLFSYSELSRHG</sequence>
<keyword evidence="2" id="KW-1185">Reference proteome</keyword>
<dbReference type="InterPro" id="IPR032675">
    <property type="entry name" value="LRR_dom_sf"/>
</dbReference>
<comment type="caution">
    <text evidence="1">The sequence shown here is derived from an EMBL/GenBank/DDBJ whole genome shotgun (WGS) entry which is preliminary data.</text>
</comment>
<protein>
    <recommendedName>
        <fullName evidence="3">F-box domain-containing protein</fullName>
    </recommendedName>
</protein>
<dbReference type="Gene3D" id="3.80.10.10">
    <property type="entry name" value="Ribonuclease Inhibitor"/>
    <property type="match status" value="1"/>
</dbReference>
<proteinExistence type="predicted"/>
<evidence type="ECO:0000313" key="1">
    <source>
        <dbReference type="EMBL" id="KAJ7753761.1"/>
    </source>
</evidence>
<dbReference type="SUPFAM" id="SSF52047">
    <property type="entry name" value="RNI-like"/>
    <property type="match status" value="1"/>
</dbReference>
<organism evidence="1 2">
    <name type="scientific">Mycena metata</name>
    <dbReference type="NCBI Taxonomy" id="1033252"/>
    <lineage>
        <taxon>Eukaryota</taxon>
        <taxon>Fungi</taxon>
        <taxon>Dikarya</taxon>
        <taxon>Basidiomycota</taxon>
        <taxon>Agaricomycotina</taxon>
        <taxon>Agaricomycetes</taxon>
        <taxon>Agaricomycetidae</taxon>
        <taxon>Agaricales</taxon>
        <taxon>Marasmiineae</taxon>
        <taxon>Mycenaceae</taxon>
        <taxon>Mycena</taxon>
    </lineage>
</organism>
<evidence type="ECO:0008006" key="3">
    <source>
        <dbReference type="Google" id="ProtNLM"/>
    </source>
</evidence>
<dbReference type="Proteomes" id="UP001215598">
    <property type="component" value="Unassembled WGS sequence"/>
</dbReference>